<keyword evidence="6" id="KW-0862">Zinc</keyword>
<feature type="domain" description="NF-X1-type" evidence="10">
    <location>
        <begin position="4"/>
        <end position="26"/>
    </location>
</feature>
<evidence type="ECO:0000256" key="3">
    <source>
        <dbReference type="ARBA" id="ARBA00022723"/>
    </source>
</evidence>
<evidence type="ECO:0000256" key="7">
    <source>
        <dbReference type="ARBA" id="ARBA00023015"/>
    </source>
</evidence>
<comment type="subcellular location">
    <subcellularLocation>
        <location evidence="1">Nucleus</location>
    </subcellularLocation>
</comment>
<keyword evidence="8" id="KW-0804">Transcription</keyword>
<sequence length="130" mass="14485">MLPCGMHRCQRLCHKGDCLMDEACKQPCTTARANCGHPCMAPCHLSAPCPMTACKAKIELQCECGRRKEIMICSEASSTYQRMAAISMASKITDMQLGDSVEISKLITKKEMHQARLECDEECLALERKK</sequence>
<evidence type="ECO:0000256" key="6">
    <source>
        <dbReference type="ARBA" id="ARBA00022833"/>
    </source>
</evidence>
<dbReference type="GO" id="GO:0005634">
    <property type="term" value="C:nucleus"/>
    <property type="evidence" value="ECO:0007669"/>
    <property type="project" value="UniProtKB-SubCell"/>
</dbReference>
<keyword evidence="4" id="KW-0677">Repeat</keyword>
<evidence type="ECO:0000313" key="11">
    <source>
        <dbReference type="EMBL" id="KAF6486164.1"/>
    </source>
</evidence>
<dbReference type="PANTHER" id="PTHR12360">
    <property type="entry name" value="NUCLEAR TRANSCRIPTION FACTOR, X-BOX BINDING 1 NFX1"/>
    <property type="match status" value="1"/>
</dbReference>
<dbReference type="GO" id="GO:0000977">
    <property type="term" value="F:RNA polymerase II transcription regulatory region sequence-specific DNA binding"/>
    <property type="evidence" value="ECO:0007669"/>
    <property type="project" value="TreeGrafter"/>
</dbReference>
<evidence type="ECO:0000256" key="5">
    <source>
        <dbReference type="ARBA" id="ARBA00022771"/>
    </source>
</evidence>
<dbReference type="AlphaFoldDB" id="A0A7J8INK8"/>
<evidence type="ECO:0000259" key="10">
    <source>
        <dbReference type="SMART" id="SM00438"/>
    </source>
</evidence>
<keyword evidence="5" id="KW-0863">Zinc-finger</keyword>
<keyword evidence="3" id="KW-0479">Metal-binding</keyword>
<dbReference type="InterPro" id="IPR000967">
    <property type="entry name" value="Znf_NFX1"/>
</dbReference>
<dbReference type="GO" id="GO:0000981">
    <property type="term" value="F:DNA-binding transcription factor activity, RNA polymerase II-specific"/>
    <property type="evidence" value="ECO:0007669"/>
    <property type="project" value="TreeGrafter"/>
</dbReference>
<evidence type="ECO:0000256" key="1">
    <source>
        <dbReference type="ARBA" id="ARBA00004123"/>
    </source>
</evidence>
<dbReference type="GO" id="GO:0008270">
    <property type="term" value="F:zinc ion binding"/>
    <property type="evidence" value="ECO:0007669"/>
    <property type="project" value="UniProtKB-KW"/>
</dbReference>
<evidence type="ECO:0000256" key="8">
    <source>
        <dbReference type="ARBA" id="ARBA00023163"/>
    </source>
</evidence>
<accession>A0A7J8INK8</accession>
<keyword evidence="12" id="KW-1185">Reference proteome</keyword>
<dbReference type="SMART" id="SM00438">
    <property type="entry name" value="ZnF_NFX"/>
    <property type="match status" value="2"/>
</dbReference>
<feature type="domain" description="NF-X1-type" evidence="10">
    <location>
        <begin position="35"/>
        <end position="56"/>
    </location>
</feature>
<name>A0A7J8INK8_ROUAE</name>
<keyword evidence="7" id="KW-0805">Transcription regulation</keyword>
<evidence type="ECO:0000256" key="4">
    <source>
        <dbReference type="ARBA" id="ARBA00022737"/>
    </source>
</evidence>
<protein>
    <submittedName>
        <fullName evidence="11">Nuclear transcription factor, X-box binding 1</fullName>
    </submittedName>
</protein>
<comment type="similarity">
    <text evidence="2">Belongs to the NFX1 family.</text>
</comment>
<comment type="caution">
    <text evidence="11">The sequence shown here is derived from an EMBL/GenBank/DDBJ whole genome shotgun (WGS) entry which is preliminary data.</text>
</comment>
<evidence type="ECO:0000313" key="12">
    <source>
        <dbReference type="Proteomes" id="UP000593571"/>
    </source>
</evidence>
<dbReference type="Pfam" id="PF01422">
    <property type="entry name" value="zf-NF-X1"/>
    <property type="match status" value="2"/>
</dbReference>
<dbReference type="Proteomes" id="UP000593571">
    <property type="component" value="Unassembled WGS sequence"/>
</dbReference>
<dbReference type="EMBL" id="JACASE010000003">
    <property type="protein sequence ID" value="KAF6486164.1"/>
    <property type="molecule type" value="Genomic_DNA"/>
</dbReference>
<evidence type="ECO:0000256" key="2">
    <source>
        <dbReference type="ARBA" id="ARBA00007269"/>
    </source>
</evidence>
<dbReference type="GO" id="GO:0000122">
    <property type="term" value="P:negative regulation of transcription by RNA polymerase II"/>
    <property type="evidence" value="ECO:0007669"/>
    <property type="project" value="TreeGrafter"/>
</dbReference>
<keyword evidence="9" id="KW-0539">Nucleus</keyword>
<proteinExistence type="inferred from homology"/>
<organism evidence="11 12">
    <name type="scientific">Rousettus aegyptiacus</name>
    <name type="common">Egyptian fruit bat</name>
    <name type="synonym">Pteropus aegyptiacus</name>
    <dbReference type="NCBI Taxonomy" id="9407"/>
    <lineage>
        <taxon>Eukaryota</taxon>
        <taxon>Metazoa</taxon>
        <taxon>Chordata</taxon>
        <taxon>Craniata</taxon>
        <taxon>Vertebrata</taxon>
        <taxon>Euteleostomi</taxon>
        <taxon>Mammalia</taxon>
        <taxon>Eutheria</taxon>
        <taxon>Laurasiatheria</taxon>
        <taxon>Chiroptera</taxon>
        <taxon>Yinpterochiroptera</taxon>
        <taxon>Pteropodoidea</taxon>
        <taxon>Pteropodidae</taxon>
        <taxon>Rousettinae</taxon>
        <taxon>Rousettus</taxon>
    </lineage>
</organism>
<dbReference type="InterPro" id="IPR034078">
    <property type="entry name" value="NFX1_fam"/>
</dbReference>
<dbReference type="PANTHER" id="PTHR12360:SF12">
    <property type="entry name" value="TRANSCRIPTIONAL REPRESSOR NF-X1"/>
    <property type="match status" value="1"/>
</dbReference>
<reference evidence="11 12" key="1">
    <citation type="journal article" date="2020" name="Nature">
        <title>Six reference-quality genomes reveal evolution of bat adaptations.</title>
        <authorList>
            <person name="Jebb D."/>
            <person name="Huang Z."/>
            <person name="Pippel M."/>
            <person name="Hughes G.M."/>
            <person name="Lavrichenko K."/>
            <person name="Devanna P."/>
            <person name="Winkler S."/>
            <person name="Jermiin L.S."/>
            <person name="Skirmuntt E.C."/>
            <person name="Katzourakis A."/>
            <person name="Burkitt-Gray L."/>
            <person name="Ray D.A."/>
            <person name="Sullivan K.A.M."/>
            <person name="Roscito J.G."/>
            <person name="Kirilenko B.M."/>
            <person name="Davalos L.M."/>
            <person name="Corthals A.P."/>
            <person name="Power M.L."/>
            <person name="Jones G."/>
            <person name="Ransome R.D."/>
            <person name="Dechmann D.K.N."/>
            <person name="Locatelli A.G."/>
            <person name="Puechmaille S.J."/>
            <person name="Fedrigo O."/>
            <person name="Jarvis E.D."/>
            <person name="Hiller M."/>
            <person name="Vernes S.C."/>
            <person name="Myers E.W."/>
            <person name="Teeling E.C."/>
        </authorList>
    </citation>
    <scope>NUCLEOTIDE SEQUENCE [LARGE SCALE GENOMIC DNA]</scope>
    <source>
        <strain evidence="11">MRouAeg1</strain>
        <tissue evidence="11">Muscle</tissue>
    </source>
</reference>
<evidence type="ECO:0000256" key="9">
    <source>
        <dbReference type="ARBA" id="ARBA00023242"/>
    </source>
</evidence>
<gene>
    <name evidence="11" type="ORF">HJG63_014131</name>
</gene>